<evidence type="ECO:0000256" key="1">
    <source>
        <dbReference type="SAM" id="MobiDB-lite"/>
    </source>
</evidence>
<comment type="caution">
    <text evidence="2">The sequence shown here is derived from an EMBL/GenBank/DDBJ whole genome shotgun (WGS) entry which is preliminary data.</text>
</comment>
<dbReference type="Proteomes" id="UP000283895">
    <property type="component" value="Unassembled WGS sequence"/>
</dbReference>
<feature type="region of interest" description="Disordered" evidence="1">
    <location>
        <begin position="267"/>
        <end position="294"/>
    </location>
</feature>
<feature type="compositionally biased region" description="Low complexity" evidence="1">
    <location>
        <begin position="385"/>
        <end position="402"/>
    </location>
</feature>
<protein>
    <submittedName>
        <fullName evidence="2">Uncharacterized protein</fullName>
    </submittedName>
</protein>
<keyword evidence="3" id="KW-1185">Reference proteome</keyword>
<feature type="compositionally biased region" description="Low complexity" evidence="1">
    <location>
        <begin position="25"/>
        <end position="57"/>
    </location>
</feature>
<feature type="compositionally biased region" description="Low complexity" evidence="1">
    <location>
        <begin position="418"/>
        <end position="432"/>
    </location>
</feature>
<feature type="region of interest" description="Disordered" evidence="1">
    <location>
        <begin position="1"/>
        <end position="72"/>
    </location>
</feature>
<feature type="compositionally biased region" description="Polar residues" evidence="1">
    <location>
        <begin position="209"/>
        <end position="241"/>
    </location>
</feature>
<accession>A0A423WM96</accession>
<feature type="compositionally biased region" description="Polar residues" evidence="1">
    <location>
        <begin position="403"/>
        <end position="417"/>
    </location>
</feature>
<sequence length="448" mass="47321">MYTSPYGFGNAAGQPFNGPTPGQSPHQMQPGPGPNQPHQQQMMYNQQHQFPMGASGAFPGGPNPAAMMPGGAGHAGMMQNTAMPQMAANGQMGFQTPYTSSPYGAGVPSTSGPQGQFNPNYMMANSMGGFPMSAAGMTPQQQMMQRMQQQAQQNAAGMGTPTPPRQFSGSQGTPNPALSSQQGHFGTPSNPQPPPQNQTPTQAPQSATSVSTPQTPTFPSTGQGPAVNGNSTPLSPVSQAKGQERISLLLEINQELLYEAVHLKHSMDEAKKEKLSSTDPEKQKEKLEEEEACSHDWTKRLQANLAYLASLADRKAPSQAAPAYLSPPPLNLKLKLRPIAPTPDAEKVDGSADREERENIIKEQYQKLQALFPGVDPNKVPTLRPQQNPGAPNPAAALQNAQRTASIGASQGQMQVNSAPSPAPSAQQSTPQMSTVSAPQSSQPMTSA</sequence>
<feature type="compositionally biased region" description="Low complexity" evidence="1">
    <location>
        <begin position="198"/>
        <end position="208"/>
    </location>
</feature>
<dbReference type="OrthoDB" id="2530523at2759"/>
<evidence type="ECO:0000313" key="3">
    <source>
        <dbReference type="Proteomes" id="UP000283895"/>
    </source>
</evidence>
<reference evidence="2 3" key="1">
    <citation type="submission" date="2015-09" db="EMBL/GenBank/DDBJ databases">
        <title>Host preference determinants of Valsa canker pathogens revealed by comparative genomics.</title>
        <authorList>
            <person name="Yin Z."/>
            <person name="Huang L."/>
        </authorList>
    </citation>
    <scope>NUCLEOTIDE SEQUENCE [LARGE SCALE GENOMIC DNA]</scope>
    <source>
        <strain evidence="2 3">03-1</strain>
    </source>
</reference>
<evidence type="ECO:0000313" key="2">
    <source>
        <dbReference type="EMBL" id="ROW04531.1"/>
    </source>
</evidence>
<feature type="compositionally biased region" description="Basic and acidic residues" evidence="1">
    <location>
        <begin position="344"/>
        <end position="359"/>
    </location>
</feature>
<dbReference type="EMBL" id="LKEA01000014">
    <property type="protein sequence ID" value="ROW04531.1"/>
    <property type="molecule type" value="Genomic_DNA"/>
</dbReference>
<gene>
    <name evidence="2" type="ORF">VMCG_04999</name>
</gene>
<feature type="region of interest" description="Disordered" evidence="1">
    <location>
        <begin position="371"/>
        <end position="448"/>
    </location>
</feature>
<feature type="compositionally biased region" description="Low complexity" evidence="1">
    <location>
        <begin position="140"/>
        <end position="156"/>
    </location>
</feature>
<proteinExistence type="predicted"/>
<feature type="region of interest" description="Disordered" evidence="1">
    <location>
        <begin position="132"/>
        <end position="241"/>
    </location>
</feature>
<feature type="region of interest" description="Disordered" evidence="1">
    <location>
        <begin position="335"/>
        <end position="359"/>
    </location>
</feature>
<dbReference type="STRING" id="356882.A0A423WM96"/>
<feature type="compositionally biased region" description="Polar residues" evidence="1">
    <location>
        <begin position="165"/>
        <end position="184"/>
    </location>
</feature>
<dbReference type="AlphaFoldDB" id="A0A423WM96"/>
<feature type="compositionally biased region" description="Polar residues" evidence="1">
    <location>
        <begin position="433"/>
        <end position="448"/>
    </location>
</feature>
<organism evidence="2 3">
    <name type="scientific">Cytospora schulzeri</name>
    <dbReference type="NCBI Taxonomy" id="448051"/>
    <lineage>
        <taxon>Eukaryota</taxon>
        <taxon>Fungi</taxon>
        <taxon>Dikarya</taxon>
        <taxon>Ascomycota</taxon>
        <taxon>Pezizomycotina</taxon>
        <taxon>Sordariomycetes</taxon>
        <taxon>Sordariomycetidae</taxon>
        <taxon>Diaporthales</taxon>
        <taxon>Cytosporaceae</taxon>
        <taxon>Cytospora</taxon>
    </lineage>
</organism>
<name>A0A423WM96_9PEZI</name>